<dbReference type="InterPro" id="IPR008767">
    <property type="entry name" value="Phage_SPP1_head-tail_adaptor"/>
</dbReference>
<dbReference type="Gene3D" id="2.40.10.270">
    <property type="entry name" value="Bacteriophage SPP1 head-tail adaptor protein"/>
    <property type="match status" value="1"/>
</dbReference>
<dbReference type="Proteomes" id="UP001597032">
    <property type="component" value="Unassembled WGS sequence"/>
</dbReference>
<reference evidence="2" key="1">
    <citation type="journal article" date="2019" name="Int. J. Syst. Evol. Microbiol.">
        <title>The Global Catalogue of Microorganisms (GCM) 10K type strain sequencing project: providing services to taxonomists for standard genome sequencing and annotation.</title>
        <authorList>
            <consortium name="The Broad Institute Genomics Platform"/>
            <consortium name="The Broad Institute Genome Sequencing Center for Infectious Disease"/>
            <person name="Wu L."/>
            <person name="Ma J."/>
        </authorList>
    </citation>
    <scope>NUCLEOTIDE SEQUENCE [LARGE SCALE GENOMIC DNA]</scope>
    <source>
        <strain evidence="2">CCUG 60022</strain>
    </source>
</reference>
<evidence type="ECO:0000313" key="1">
    <source>
        <dbReference type="EMBL" id="MFD0762985.1"/>
    </source>
</evidence>
<gene>
    <name evidence="1" type="ORF">ACFQZW_12915</name>
</gene>
<dbReference type="EMBL" id="JBHTIC010000020">
    <property type="protein sequence ID" value="MFD0762985.1"/>
    <property type="molecule type" value="Genomic_DNA"/>
</dbReference>
<keyword evidence="2" id="KW-1185">Reference proteome</keyword>
<sequence length="96" mass="10849">MLKTISITESDTGEDVPLEVNFKQVWASLDDLSGSEDADGKIIALNVRKYVIRYIKEVVISGVEMLVVDEDGTYNITSVQQLGRKNFLLLKCRKRE</sequence>
<comment type="caution">
    <text evidence="1">The sequence shown here is derived from an EMBL/GenBank/DDBJ whole genome shotgun (WGS) entry which is preliminary data.</text>
</comment>
<dbReference type="Pfam" id="PF05521">
    <property type="entry name" value="Phage_HCP"/>
    <property type="match status" value="1"/>
</dbReference>
<organism evidence="1 2">
    <name type="scientific">Lutibacter aestuarii</name>
    <dbReference type="NCBI Taxonomy" id="861111"/>
    <lineage>
        <taxon>Bacteria</taxon>
        <taxon>Pseudomonadati</taxon>
        <taxon>Bacteroidota</taxon>
        <taxon>Flavobacteriia</taxon>
        <taxon>Flavobacteriales</taxon>
        <taxon>Flavobacteriaceae</taxon>
        <taxon>Lutibacter</taxon>
    </lineage>
</organism>
<accession>A0ABW2ZCC0</accession>
<protein>
    <submittedName>
        <fullName evidence="1">Head-tail adaptor protein</fullName>
    </submittedName>
</protein>
<proteinExistence type="predicted"/>
<evidence type="ECO:0000313" key="2">
    <source>
        <dbReference type="Proteomes" id="UP001597032"/>
    </source>
</evidence>
<dbReference type="RefSeq" id="WP_386783528.1">
    <property type="nucleotide sequence ID" value="NZ_JBHTIC010000020.1"/>
</dbReference>
<name>A0ABW2ZCC0_9FLAO</name>
<dbReference type="InterPro" id="IPR038666">
    <property type="entry name" value="SSP1_head-tail_sf"/>
</dbReference>